<dbReference type="InterPro" id="IPR020476">
    <property type="entry name" value="Nudix_hydrolase"/>
</dbReference>
<protein>
    <submittedName>
        <fullName evidence="6">NUDIX domain-containing protein</fullName>
    </submittedName>
</protein>
<gene>
    <name evidence="6" type="ORF">JE024_05525</name>
</gene>
<keyword evidence="7" id="KW-1185">Reference proteome</keyword>
<evidence type="ECO:0000256" key="2">
    <source>
        <dbReference type="ARBA" id="ARBA00005582"/>
    </source>
</evidence>
<dbReference type="PROSITE" id="PS00893">
    <property type="entry name" value="NUDIX_BOX"/>
    <property type="match status" value="1"/>
</dbReference>
<proteinExistence type="inferred from homology"/>
<evidence type="ECO:0000313" key="6">
    <source>
        <dbReference type="EMBL" id="MBM9618209.1"/>
    </source>
</evidence>
<dbReference type="PROSITE" id="PS51462">
    <property type="entry name" value="NUDIX"/>
    <property type="match status" value="1"/>
</dbReference>
<dbReference type="InterPro" id="IPR020084">
    <property type="entry name" value="NUDIX_hydrolase_CS"/>
</dbReference>
<accession>A0ABS2ULQ0</accession>
<evidence type="ECO:0000313" key="7">
    <source>
        <dbReference type="Proteomes" id="UP000664109"/>
    </source>
</evidence>
<dbReference type="Gene3D" id="3.90.79.10">
    <property type="entry name" value="Nucleoside Triphosphate Pyrophosphohydrolase"/>
    <property type="match status" value="1"/>
</dbReference>
<keyword evidence="3 4" id="KW-0378">Hydrolase</keyword>
<feature type="domain" description="Nudix hydrolase" evidence="5">
    <location>
        <begin position="13"/>
        <end position="141"/>
    </location>
</feature>
<dbReference type="SUPFAM" id="SSF55811">
    <property type="entry name" value="Nudix"/>
    <property type="match status" value="1"/>
</dbReference>
<sequence>MASGPRPERAFPAPNGLIGVGVVVPGPAGRVLLGLGHDGRWELPGGKVDAGEGFEQAAVRELAEETGLSARPDDVRVAAVLVDATGGIPRVTAAARVGRATGTPSVREPDKIARWEWFPPDALPGALFAPSAAVLASWFPGAVARDPAFRGYPVAGTDGT</sequence>
<comment type="caution">
    <text evidence="6">The sequence shown here is derived from an EMBL/GenBank/DDBJ whole genome shotgun (WGS) entry which is preliminary data.</text>
</comment>
<dbReference type="InterPro" id="IPR000086">
    <property type="entry name" value="NUDIX_hydrolase_dom"/>
</dbReference>
<dbReference type="CDD" id="cd04678">
    <property type="entry name" value="NUDIX_MTH2_Nudt15"/>
    <property type="match status" value="1"/>
</dbReference>
<organism evidence="6 7">
    <name type="scientific">Streptomyces zhihengii</name>
    <dbReference type="NCBI Taxonomy" id="1818004"/>
    <lineage>
        <taxon>Bacteria</taxon>
        <taxon>Bacillati</taxon>
        <taxon>Actinomycetota</taxon>
        <taxon>Actinomycetes</taxon>
        <taxon>Kitasatosporales</taxon>
        <taxon>Streptomycetaceae</taxon>
        <taxon>Streptomyces</taxon>
    </lineage>
</organism>
<dbReference type="Proteomes" id="UP000664109">
    <property type="component" value="Unassembled WGS sequence"/>
</dbReference>
<dbReference type="Pfam" id="PF00293">
    <property type="entry name" value="NUDIX"/>
    <property type="match status" value="1"/>
</dbReference>
<dbReference type="InterPro" id="IPR015797">
    <property type="entry name" value="NUDIX_hydrolase-like_dom_sf"/>
</dbReference>
<evidence type="ECO:0000256" key="3">
    <source>
        <dbReference type="ARBA" id="ARBA00022801"/>
    </source>
</evidence>
<evidence type="ECO:0000256" key="1">
    <source>
        <dbReference type="ARBA" id="ARBA00001946"/>
    </source>
</evidence>
<dbReference type="RefSeq" id="WP_205372503.1">
    <property type="nucleotide sequence ID" value="NZ_JAFEJA010000001.1"/>
</dbReference>
<evidence type="ECO:0000256" key="4">
    <source>
        <dbReference type="RuleBase" id="RU003476"/>
    </source>
</evidence>
<dbReference type="PANTHER" id="PTHR43046:SF14">
    <property type="entry name" value="MUTT_NUDIX FAMILY PROTEIN"/>
    <property type="match status" value="1"/>
</dbReference>
<dbReference type="PRINTS" id="PR00502">
    <property type="entry name" value="NUDIXFAMILY"/>
</dbReference>
<comment type="similarity">
    <text evidence="2 4">Belongs to the Nudix hydrolase family.</text>
</comment>
<evidence type="ECO:0000259" key="5">
    <source>
        <dbReference type="PROSITE" id="PS51462"/>
    </source>
</evidence>
<reference evidence="6 7" key="1">
    <citation type="journal article" date="2016" name="Arch. Microbiol.">
        <title>Streptomyces zhihengii sp. nov., isolated from rhizospheric soil of Psammosilene tunicoides.</title>
        <authorList>
            <person name="Huang M.J."/>
            <person name="Fei J.J."/>
            <person name="Salam N."/>
            <person name="Kim C.J."/>
            <person name="Hozzein W.N."/>
            <person name="Xiao M."/>
            <person name="Huang H.Q."/>
            <person name="Li W.J."/>
        </authorList>
    </citation>
    <scope>NUCLEOTIDE SEQUENCE [LARGE SCALE GENOMIC DNA]</scope>
    <source>
        <strain evidence="6 7">YIM T102</strain>
    </source>
</reference>
<comment type="cofactor">
    <cofactor evidence="1">
        <name>Mg(2+)</name>
        <dbReference type="ChEBI" id="CHEBI:18420"/>
    </cofactor>
</comment>
<dbReference type="PANTHER" id="PTHR43046">
    <property type="entry name" value="GDP-MANNOSE MANNOSYL HYDROLASE"/>
    <property type="match status" value="1"/>
</dbReference>
<name>A0ABS2ULQ0_9ACTN</name>
<dbReference type="EMBL" id="JAFEJA010000001">
    <property type="protein sequence ID" value="MBM9618209.1"/>
    <property type="molecule type" value="Genomic_DNA"/>
</dbReference>